<dbReference type="EMBL" id="CP098611">
    <property type="protein sequence ID" value="USR89744.1"/>
    <property type="molecule type" value="Genomic_DNA"/>
</dbReference>
<organism evidence="1 2">
    <name type="scientific">Phormidium yuhuli AB48</name>
    <dbReference type="NCBI Taxonomy" id="2940671"/>
    <lineage>
        <taxon>Bacteria</taxon>
        <taxon>Bacillati</taxon>
        <taxon>Cyanobacteriota</taxon>
        <taxon>Cyanophyceae</taxon>
        <taxon>Oscillatoriophycideae</taxon>
        <taxon>Oscillatoriales</taxon>
        <taxon>Oscillatoriaceae</taxon>
        <taxon>Phormidium</taxon>
        <taxon>Phormidium yuhuli</taxon>
    </lineage>
</organism>
<evidence type="ECO:0000313" key="2">
    <source>
        <dbReference type="Proteomes" id="UP001056708"/>
    </source>
</evidence>
<sequence length="276" mass="32129">MLNPIENPRMQEIFNDSPHLEMYGRGKPIGLDDVKLLTMGRDSYQYYFQVPIEKCVWGYGWSYLKGENPLNSFFRCEASLDQFYTHFRPETCLQALTLDNTAQGWDSLETPWYVNLEPKPFSGENKLGPEHGRPHCGPVSLERLNLEKFRLREVLQSIRNMGYMTSYYASPDQHIFGYFLVTAQDFRFLVVNGQHRAAALVELGSQTLPATFTSIAPRMPRLVSPWHLDFLAGVAYDGSQREVVQEIFESYFDESLRQRRREYVTDWLRLAQLESD</sequence>
<dbReference type="InterPro" id="IPR036086">
    <property type="entry name" value="ParB/Sulfiredoxin_sf"/>
</dbReference>
<accession>A0ABY5AKL1</accession>
<gene>
    <name evidence="1" type="ORF">NEA10_12740</name>
</gene>
<name>A0ABY5AKL1_9CYAN</name>
<dbReference type="Proteomes" id="UP001056708">
    <property type="component" value="Chromosome"/>
</dbReference>
<proteinExistence type="predicted"/>
<dbReference type="RefSeq" id="WP_252660858.1">
    <property type="nucleotide sequence ID" value="NZ_CP098611.1"/>
</dbReference>
<evidence type="ECO:0000313" key="1">
    <source>
        <dbReference type="EMBL" id="USR89744.1"/>
    </source>
</evidence>
<reference evidence="1" key="1">
    <citation type="submission" date="2022-06" db="EMBL/GenBank/DDBJ databases">
        <title>Genome sequence of Phormidium yuhuli AB48 isolated from an industrial photobioreactor environment.</title>
        <authorList>
            <person name="Qiu Y."/>
            <person name="Noonan A.J.C."/>
            <person name="Dofher K."/>
            <person name="Koch M."/>
            <person name="Kieft B."/>
            <person name="Lin X."/>
            <person name="Ziels R.M."/>
            <person name="Hallam S.J."/>
        </authorList>
    </citation>
    <scope>NUCLEOTIDE SEQUENCE</scope>
    <source>
        <strain evidence="1">AB48</strain>
    </source>
</reference>
<keyword evidence="2" id="KW-1185">Reference proteome</keyword>
<protein>
    <submittedName>
        <fullName evidence="1">Uncharacterized protein</fullName>
    </submittedName>
</protein>
<dbReference type="SUPFAM" id="SSF110849">
    <property type="entry name" value="ParB/Sulfiredoxin"/>
    <property type="match status" value="1"/>
</dbReference>